<evidence type="ECO:0000256" key="1">
    <source>
        <dbReference type="ARBA" id="ARBA00022741"/>
    </source>
</evidence>
<evidence type="ECO:0000256" key="2">
    <source>
        <dbReference type="ARBA" id="ARBA00022840"/>
    </source>
</evidence>
<keyword evidence="1" id="KW-0547">Nucleotide-binding</keyword>
<keyword evidence="3" id="KW-0238">DNA-binding</keyword>
<dbReference type="Proteomes" id="UP001595526">
    <property type="component" value="Unassembled WGS sequence"/>
</dbReference>
<name>A0ABV7JNU5_9SPHI</name>
<dbReference type="SMART" id="SM00534">
    <property type="entry name" value="MUTSac"/>
    <property type="match status" value="1"/>
</dbReference>
<dbReference type="Gene3D" id="1.10.1420.10">
    <property type="match status" value="1"/>
</dbReference>
<dbReference type="RefSeq" id="WP_379025497.1">
    <property type="nucleotide sequence ID" value="NZ_JBHRTA010000059.1"/>
</dbReference>
<dbReference type="SUPFAM" id="SSF52540">
    <property type="entry name" value="P-loop containing nucleoside triphosphate hydrolases"/>
    <property type="match status" value="1"/>
</dbReference>
<evidence type="ECO:0000313" key="5">
    <source>
        <dbReference type="EMBL" id="MFC3199659.1"/>
    </source>
</evidence>
<reference evidence="6" key="1">
    <citation type="journal article" date="2019" name="Int. J. Syst. Evol. Microbiol.">
        <title>The Global Catalogue of Microorganisms (GCM) 10K type strain sequencing project: providing services to taxonomists for standard genome sequencing and annotation.</title>
        <authorList>
            <consortium name="The Broad Institute Genomics Platform"/>
            <consortium name="The Broad Institute Genome Sequencing Center for Infectious Disease"/>
            <person name="Wu L."/>
            <person name="Ma J."/>
        </authorList>
    </citation>
    <scope>NUCLEOTIDE SEQUENCE [LARGE SCALE GENOMIC DNA]</scope>
    <source>
        <strain evidence="6">KCTC 52416</strain>
    </source>
</reference>
<dbReference type="InterPro" id="IPR045076">
    <property type="entry name" value="MutS"/>
</dbReference>
<accession>A0ABV7JNU5</accession>
<dbReference type="Pfam" id="PF00488">
    <property type="entry name" value="MutS_V"/>
    <property type="match status" value="1"/>
</dbReference>
<keyword evidence="2" id="KW-0067">ATP-binding</keyword>
<feature type="domain" description="DNA mismatch repair proteins mutS family" evidence="4">
    <location>
        <begin position="254"/>
        <end position="435"/>
    </location>
</feature>
<comment type="caution">
    <text evidence="5">The sequence shown here is derived from an EMBL/GenBank/DDBJ whole genome shotgun (WGS) entry which is preliminary data.</text>
</comment>
<dbReference type="Gene3D" id="3.40.50.300">
    <property type="entry name" value="P-loop containing nucleotide triphosphate hydrolases"/>
    <property type="match status" value="1"/>
</dbReference>
<organism evidence="5 6">
    <name type="scientific">Parapedobacter deserti</name>
    <dbReference type="NCBI Taxonomy" id="1912957"/>
    <lineage>
        <taxon>Bacteria</taxon>
        <taxon>Pseudomonadati</taxon>
        <taxon>Bacteroidota</taxon>
        <taxon>Sphingobacteriia</taxon>
        <taxon>Sphingobacteriales</taxon>
        <taxon>Sphingobacteriaceae</taxon>
        <taxon>Parapedobacter</taxon>
    </lineage>
</organism>
<dbReference type="PANTHER" id="PTHR11361:SF99">
    <property type="entry name" value="DNA MISMATCH REPAIR PROTEIN"/>
    <property type="match status" value="1"/>
</dbReference>
<dbReference type="InterPro" id="IPR000432">
    <property type="entry name" value="DNA_mismatch_repair_MutS_C"/>
</dbReference>
<evidence type="ECO:0000313" key="6">
    <source>
        <dbReference type="Proteomes" id="UP001595526"/>
    </source>
</evidence>
<dbReference type="InterPro" id="IPR036187">
    <property type="entry name" value="DNA_mismatch_repair_MutS_sf"/>
</dbReference>
<evidence type="ECO:0000256" key="3">
    <source>
        <dbReference type="ARBA" id="ARBA00023125"/>
    </source>
</evidence>
<dbReference type="InterPro" id="IPR027417">
    <property type="entry name" value="P-loop_NTPase"/>
</dbReference>
<sequence length="437" mass="49602">MGDFFVDRQTLVDLQLLDEGQRGVFSCFNQTITYGGEDVLRDMFQSPLTDRAQLEERAGTIRFLMDNVEELRFDKTTVDFVDYYLKRPDRPKSFSVFNGVCSVVKHFFSPTEAYYAKRRGVTEAFDVLLFIKQLCETYEDGSSIPLVARLNELLDEFTEHPLVSGYLNSSGSTVGRYSVERIDFVFRKQLYKTSLALLETLYLLDAYYAVARASRTMELTFPEFREDESITFEGVYHPLLSEPVPNDLALDTHRRVSFITGANMSGKSTLMKAIGVAVYLAHLGFPVPARQMKTCVLSGLITTINLADSIHAGYSHFYHEVKRVKLVAEQIVQSDRLLVIFDELFRGTNVKDAHDSSLRVVQAFTALNKGFFIISTHIVEVAQALDANRQVVFSYLPTRMEAGRPVFDYRLRAGVTDDRIGLWILENEGVFKLLGGH</sequence>
<dbReference type="EMBL" id="JBHRTA010000059">
    <property type="protein sequence ID" value="MFC3199659.1"/>
    <property type="molecule type" value="Genomic_DNA"/>
</dbReference>
<dbReference type="PANTHER" id="PTHR11361">
    <property type="entry name" value="DNA MISMATCH REPAIR PROTEIN MUTS FAMILY MEMBER"/>
    <property type="match status" value="1"/>
</dbReference>
<dbReference type="SUPFAM" id="SSF48334">
    <property type="entry name" value="DNA repair protein MutS, domain III"/>
    <property type="match status" value="1"/>
</dbReference>
<keyword evidence="6" id="KW-1185">Reference proteome</keyword>
<gene>
    <name evidence="5" type="ORF">ACFOET_18725</name>
</gene>
<protein>
    <recommendedName>
        <fullName evidence="4">DNA mismatch repair proteins mutS family domain-containing protein</fullName>
    </recommendedName>
</protein>
<evidence type="ECO:0000259" key="4">
    <source>
        <dbReference type="SMART" id="SM00534"/>
    </source>
</evidence>
<proteinExistence type="predicted"/>